<dbReference type="RefSeq" id="XP_070865727.1">
    <property type="nucleotide sequence ID" value="XM_071010748.1"/>
</dbReference>
<evidence type="ECO:0000259" key="9">
    <source>
        <dbReference type="Pfam" id="PF17681"/>
    </source>
</evidence>
<keyword evidence="11" id="KW-1185">Reference proteome</keyword>
<dbReference type="PANTHER" id="PTHR19302:SF27">
    <property type="entry name" value="GAMMA-TUBULIN COMPLEX COMPONENT 4"/>
    <property type="match status" value="1"/>
</dbReference>
<dbReference type="InterPro" id="IPR007259">
    <property type="entry name" value="GCP"/>
</dbReference>
<comment type="similarity">
    <text evidence="2 6">Belongs to the TUBGCP family.</text>
</comment>
<dbReference type="InterPro" id="IPR041470">
    <property type="entry name" value="GCP_N"/>
</dbReference>
<accession>A0ABR4DA80</accession>
<proteinExistence type="inferred from homology"/>
<protein>
    <recommendedName>
        <fullName evidence="6">Spindle pole body component</fullName>
    </recommendedName>
</protein>
<dbReference type="InterPro" id="IPR040457">
    <property type="entry name" value="GCP_C"/>
</dbReference>
<keyword evidence="5 6" id="KW-0206">Cytoskeleton</keyword>
<feature type="domain" description="Gamma tubulin complex component protein N-terminal" evidence="9">
    <location>
        <begin position="2"/>
        <end position="329"/>
    </location>
</feature>
<dbReference type="GeneID" id="98125392"/>
<gene>
    <name evidence="10" type="ORF">VTJ83DRAFT_4277</name>
</gene>
<dbReference type="Pfam" id="PF17681">
    <property type="entry name" value="GCP_N_terminal"/>
    <property type="match status" value="1"/>
</dbReference>
<sequence length="837" mass="91126">MLQEILLSLSGHPSPLLRSAAASASAAGSSSSPPSASEPDVYSAALTPPERALLAPLARLADTHIRARAAAAHLAASHPSVVCRAVAAAVDARHLAAFRAKVLDVERALLTGDAALVGAHRAVPLTEVVAEFDGWGRRLGWLERVVGVLERGVGGGGEGKATMTAKGVIDFLRGELPTGYTDVEEVVLELVEVAERAWVKQVAAWVLYGRVPGFGAERDFFVRVERRKAEDGEGEEGREEVEYKCEMGLLPGFVRPQTAASMLFIGRSLNQIRAKGAAAGEARLRGEHHLSTQLARLAALQHPIDAAAFSRAIAEIRNHLSRTVLQRLLPLGKVQETLQLLRDFFLLGRGEFAMALTHQADARMRSRWRRAENLAYERRDGLGTVAVKEGEAAAVLAKTWAAMASMQGEHSQEDEGLELARDLLRLSIAKPRPSTPGSSASAESGGLPSIAPTPFRNLLFSVPVVLTMRLPSPLDLFLTPADLQMYTAINSYLLSLRRAHIHLTDLWKISTLRRHHPAPPGPPQGSTRAGRERVQLLRERNDARRSILRNAWVTASAALFFLGELEAYLQTEVVAGLSDGFQAWLAMGEDEQPKQRDDESEDGDGGGSAMDLDQEPGGHGNGNENENEHEHEHNDVWLAESSPTTSPPRRSVQHHDPQTLATAHRAYLGTLTRRLLLTRASFTDALYGLLVQTDHLAALVRRLHDLWAAADLEADAGVIDSFVDLEREEREVRGEMGAVERRVREGIRALVAELRKAEEDGARIGDREEEEKEEEQEGQAQAQAQALGEDKMYESVEGGEYVPRRVGGVDRLLMKLDFGTWFGTDGEGLGEGAGIQG</sequence>
<evidence type="ECO:0000256" key="6">
    <source>
        <dbReference type="RuleBase" id="RU363050"/>
    </source>
</evidence>
<feature type="region of interest" description="Disordered" evidence="7">
    <location>
        <begin position="513"/>
        <end position="532"/>
    </location>
</feature>
<evidence type="ECO:0000259" key="8">
    <source>
        <dbReference type="Pfam" id="PF04130"/>
    </source>
</evidence>
<dbReference type="Pfam" id="PF04130">
    <property type="entry name" value="GCP_C_terminal"/>
    <property type="match status" value="1"/>
</dbReference>
<evidence type="ECO:0000256" key="7">
    <source>
        <dbReference type="SAM" id="MobiDB-lite"/>
    </source>
</evidence>
<comment type="subcellular location">
    <subcellularLocation>
        <location evidence="1 6">Cytoplasm</location>
        <location evidence="1 6">Cytoskeleton</location>
        <location evidence="1 6">Microtubule organizing center</location>
    </subcellularLocation>
</comment>
<dbReference type="Gene3D" id="1.20.120.1900">
    <property type="entry name" value="Gamma-tubulin complex, C-terminal domain"/>
    <property type="match status" value="1"/>
</dbReference>
<evidence type="ECO:0000256" key="1">
    <source>
        <dbReference type="ARBA" id="ARBA00004267"/>
    </source>
</evidence>
<evidence type="ECO:0000256" key="5">
    <source>
        <dbReference type="ARBA" id="ARBA00023212"/>
    </source>
</evidence>
<evidence type="ECO:0000256" key="3">
    <source>
        <dbReference type="ARBA" id="ARBA00022490"/>
    </source>
</evidence>
<dbReference type="EMBL" id="JAZGUE010000004">
    <property type="protein sequence ID" value="KAL2267000.1"/>
    <property type="molecule type" value="Genomic_DNA"/>
</dbReference>
<name>A0ABR4DA80_9PEZI</name>
<feature type="compositionally biased region" description="Acidic residues" evidence="7">
    <location>
        <begin position="767"/>
        <end position="777"/>
    </location>
</feature>
<evidence type="ECO:0000313" key="10">
    <source>
        <dbReference type="EMBL" id="KAL2267000.1"/>
    </source>
</evidence>
<feature type="compositionally biased region" description="Low complexity" evidence="7">
    <location>
        <begin position="641"/>
        <end position="650"/>
    </location>
</feature>
<feature type="domain" description="Gamma tubulin complex component C-terminal" evidence="8">
    <location>
        <begin position="336"/>
        <end position="822"/>
    </location>
</feature>
<keyword evidence="4 6" id="KW-0493">Microtubule</keyword>
<feature type="region of interest" description="Disordered" evidence="7">
    <location>
        <begin position="760"/>
        <end position="779"/>
    </location>
</feature>
<feature type="region of interest" description="Disordered" evidence="7">
    <location>
        <begin position="639"/>
        <end position="658"/>
    </location>
</feature>
<evidence type="ECO:0000256" key="4">
    <source>
        <dbReference type="ARBA" id="ARBA00022701"/>
    </source>
</evidence>
<evidence type="ECO:0000313" key="11">
    <source>
        <dbReference type="Proteomes" id="UP001600064"/>
    </source>
</evidence>
<evidence type="ECO:0000256" key="2">
    <source>
        <dbReference type="ARBA" id="ARBA00010337"/>
    </source>
</evidence>
<dbReference type="Proteomes" id="UP001600064">
    <property type="component" value="Unassembled WGS sequence"/>
</dbReference>
<feature type="region of interest" description="Disordered" evidence="7">
    <location>
        <begin position="589"/>
        <end position="632"/>
    </location>
</feature>
<keyword evidence="3 6" id="KW-0963">Cytoplasm</keyword>
<comment type="caution">
    <text evidence="10">The sequence shown here is derived from an EMBL/GenBank/DDBJ whole genome shotgun (WGS) entry which is preliminary data.</text>
</comment>
<dbReference type="PANTHER" id="PTHR19302">
    <property type="entry name" value="GAMMA TUBULIN COMPLEX PROTEIN"/>
    <property type="match status" value="1"/>
</dbReference>
<reference evidence="10 11" key="1">
    <citation type="journal article" date="2024" name="Commun. Biol.">
        <title>Comparative genomic analysis of thermophilic fungi reveals convergent evolutionary adaptations and gene losses.</title>
        <authorList>
            <person name="Steindorff A.S."/>
            <person name="Aguilar-Pontes M.V."/>
            <person name="Robinson A.J."/>
            <person name="Andreopoulos B."/>
            <person name="LaButti K."/>
            <person name="Kuo A."/>
            <person name="Mondo S."/>
            <person name="Riley R."/>
            <person name="Otillar R."/>
            <person name="Haridas S."/>
            <person name="Lipzen A."/>
            <person name="Grimwood J."/>
            <person name="Schmutz J."/>
            <person name="Clum A."/>
            <person name="Reid I.D."/>
            <person name="Moisan M.C."/>
            <person name="Butler G."/>
            <person name="Nguyen T.T.M."/>
            <person name="Dewar K."/>
            <person name="Conant G."/>
            <person name="Drula E."/>
            <person name="Henrissat B."/>
            <person name="Hansel C."/>
            <person name="Singer S."/>
            <person name="Hutchinson M.I."/>
            <person name="de Vries R.P."/>
            <person name="Natvig D.O."/>
            <person name="Powell A.J."/>
            <person name="Tsang A."/>
            <person name="Grigoriev I.V."/>
        </authorList>
    </citation>
    <scope>NUCLEOTIDE SEQUENCE [LARGE SCALE GENOMIC DNA]</scope>
    <source>
        <strain evidence="10 11">ATCC 22073</strain>
    </source>
</reference>
<organism evidence="10 11">
    <name type="scientific">Remersonia thermophila</name>
    <dbReference type="NCBI Taxonomy" id="72144"/>
    <lineage>
        <taxon>Eukaryota</taxon>
        <taxon>Fungi</taxon>
        <taxon>Dikarya</taxon>
        <taxon>Ascomycota</taxon>
        <taxon>Pezizomycotina</taxon>
        <taxon>Sordariomycetes</taxon>
        <taxon>Sordariomycetidae</taxon>
        <taxon>Sordariales</taxon>
        <taxon>Sordariales incertae sedis</taxon>
        <taxon>Remersonia</taxon>
    </lineage>
</organism>
<dbReference type="InterPro" id="IPR042241">
    <property type="entry name" value="GCP_C_sf"/>
</dbReference>